<dbReference type="CDD" id="cd04196">
    <property type="entry name" value="GT_2_like_d"/>
    <property type="match status" value="1"/>
</dbReference>
<sequence length="316" mass="36793">MKVNIILSTYNGERFLAEQIESIQNQTFQAWQLLIRDDGSTDDTLKIIKAFARDDARIHFINETERINLGVIKSFFTLIKSETADVYFFSDQDDVWLPDKLATMLEETQKHDQTKPLMVYMDLSVVDQNLNILTPSMIRTQSHHANTTLLPELTENTVTGGVSMINHALAEKWLSTDDIIMHDWYLALLATATGELVYIDRVGELYRQHENNVLGARTVGKRFELLHQGPKKIFMRYWQLIHDSQAQALKIVNQAVDDVSIEKIELIRKFVDIDQQNIFERVRRLLKYKYTKNQLKHQIVFKLLILTNIFNNNSHT</sequence>
<dbReference type="AlphaFoldDB" id="A0A6A0BDI8"/>
<gene>
    <name evidence="3" type="ORF">Hs30E_09720</name>
</gene>
<organism evidence="3 4">
    <name type="scientific">Pseudolactococcus hodotermopsidis</name>
    <dbReference type="NCBI Taxonomy" id="2709157"/>
    <lineage>
        <taxon>Bacteria</taxon>
        <taxon>Bacillati</taxon>
        <taxon>Bacillota</taxon>
        <taxon>Bacilli</taxon>
        <taxon>Lactobacillales</taxon>
        <taxon>Streptococcaceae</taxon>
        <taxon>Pseudolactococcus</taxon>
    </lineage>
</organism>
<evidence type="ECO:0000313" key="3">
    <source>
        <dbReference type="EMBL" id="GFH42421.1"/>
    </source>
</evidence>
<dbReference type="InterPro" id="IPR001173">
    <property type="entry name" value="Glyco_trans_2-like"/>
</dbReference>
<dbReference type="EMBL" id="BLLI01000023">
    <property type="protein sequence ID" value="GFH42421.1"/>
    <property type="molecule type" value="Genomic_DNA"/>
</dbReference>
<feature type="domain" description="Glycosyltransferase 2-like" evidence="2">
    <location>
        <begin position="5"/>
        <end position="113"/>
    </location>
</feature>
<comment type="similarity">
    <text evidence="1">Belongs to the glycosyltransferase 2 family.</text>
</comment>
<name>A0A6A0BDI8_9LACT</name>
<dbReference type="Gene3D" id="3.90.550.10">
    <property type="entry name" value="Spore Coat Polysaccharide Biosynthesis Protein SpsA, Chain A"/>
    <property type="match status" value="1"/>
</dbReference>
<dbReference type="Proteomes" id="UP000480303">
    <property type="component" value="Unassembled WGS sequence"/>
</dbReference>
<dbReference type="PANTHER" id="PTHR43685:SF11">
    <property type="entry name" value="GLYCOSYLTRANSFERASE TAGX-RELATED"/>
    <property type="match status" value="1"/>
</dbReference>
<proteinExistence type="inferred from homology"/>
<evidence type="ECO:0000313" key="4">
    <source>
        <dbReference type="Proteomes" id="UP000480303"/>
    </source>
</evidence>
<dbReference type="Pfam" id="PF00535">
    <property type="entry name" value="Glycos_transf_2"/>
    <property type="match status" value="1"/>
</dbReference>
<reference evidence="3 4" key="1">
    <citation type="submission" date="2020-02" db="EMBL/GenBank/DDBJ databases">
        <title>Draft genome sequence of Lactococcus sp. Hs30E4-3.</title>
        <authorList>
            <person name="Noda S."/>
            <person name="Yuki M."/>
            <person name="Ohkuma M."/>
        </authorList>
    </citation>
    <scope>NUCLEOTIDE SEQUENCE [LARGE SCALE GENOMIC DNA]</scope>
    <source>
        <strain evidence="3 4">Hs30E4-3</strain>
    </source>
</reference>
<dbReference type="RefSeq" id="WP_172208469.1">
    <property type="nucleotide sequence ID" value="NZ_BLLI01000023.1"/>
</dbReference>
<comment type="caution">
    <text evidence="3">The sequence shown here is derived from an EMBL/GenBank/DDBJ whole genome shotgun (WGS) entry which is preliminary data.</text>
</comment>
<protein>
    <submittedName>
        <fullName evidence="3">Alpha-L-Rha alpha-1,3-L-rhamnosyltransferase</fullName>
    </submittedName>
</protein>
<accession>A0A6A0BDI8</accession>
<dbReference type="InterPro" id="IPR050834">
    <property type="entry name" value="Glycosyltransf_2"/>
</dbReference>
<dbReference type="SUPFAM" id="SSF53448">
    <property type="entry name" value="Nucleotide-diphospho-sugar transferases"/>
    <property type="match status" value="1"/>
</dbReference>
<dbReference type="GO" id="GO:0016740">
    <property type="term" value="F:transferase activity"/>
    <property type="evidence" value="ECO:0007669"/>
    <property type="project" value="UniProtKB-KW"/>
</dbReference>
<dbReference type="PANTHER" id="PTHR43685">
    <property type="entry name" value="GLYCOSYLTRANSFERASE"/>
    <property type="match status" value="1"/>
</dbReference>
<evidence type="ECO:0000256" key="1">
    <source>
        <dbReference type="ARBA" id="ARBA00006739"/>
    </source>
</evidence>
<dbReference type="InterPro" id="IPR029044">
    <property type="entry name" value="Nucleotide-diphossugar_trans"/>
</dbReference>
<keyword evidence="4" id="KW-1185">Reference proteome</keyword>
<keyword evidence="3" id="KW-0808">Transferase</keyword>
<evidence type="ECO:0000259" key="2">
    <source>
        <dbReference type="Pfam" id="PF00535"/>
    </source>
</evidence>